<comment type="caution">
    <text evidence="1">The sequence shown here is derived from an EMBL/GenBank/DDBJ whole genome shotgun (WGS) entry which is preliminary data.</text>
</comment>
<name>A0A0F9Q4E2_9ZZZZ</name>
<dbReference type="AlphaFoldDB" id="A0A0F9Q4E2"/>
<organism evidence="1">
    <name type="scientific">marine sediment metagenome</name>
    <dbReference type="NCBI Taxonomy" id="412755"/>
    <lineage>
        <taxon>unclassified sequences</taxon>
        <taxon>metagenomes</taxon>
        <taxon>ecological metagenomes</taxon>
    </lineage>
</organism>
<accession>A0A0F9Q4E2</accession>
<protein>
    <recommendedName>
        <fullName evidence="2">ABC transporter ATPase</fullName>
    </recommendedName>
</protein>
<evidence type="ECO:0000313" key="1">
    <source>
        <dbReference type="EMBL" id="KKN38810.1"/>
    </source>
</evidence>
<gene>
    <name evidence="1" type="ORF">LCGC14_0749730</name>
</gene>
<sequence length="179" mass="21224">MQISIDKYFIYFFYLKLKAMLTDFNPLPENARIWIYQADRSFTPEEMVEIRNELDTFLRDWTAHGSNLQASFELRYKRFIIIGLDQSQASASGCSIDASVRFIQHLEKKYDVQLLDKMNVSYKQGEYIAYKPLSEFKKMAKQKAVSKNTIVFNNLVNTKMEYEEHWEVPASESWHGRFM</sequence>
<dbReference type="EMBL" id="LAZR01001802">
    <property type="protein sequence ID" value="KKN38810.1"/>
    <property type="molecule type" value="Genomic_DNA"/>
</dbReference>
<proteinExistence type="predicted"/>
<evidence type="ECO:0008006" key="2">
    <source>
        <dbReference type="Google" id="ProtNLM"/>
    </source>
</evidence>
<reference evidence="1" key="1">
    <citation type="journal article" date="2015" name="Nature">
        <title>Complex archaea that bridge the gap between prokaryotes and eukaryotes.</title>
        <authorList>
            <person name="Spang A."/>
            <person name="Saw J.H."/>
            <person name="Jorgensen S.L."/>
            <person name="Zaremba-Niedzwiedzka K."/>
            <person name="Martijn J."/>
            <person name="Lind A.E."/>
            <person name="van Eijk R."/>
            <person name="Schleper C."/>
            <person name="Guy L."/>
            <person name="Ettema T.J."/>
        </authorList>
    </citation>
    <scope>NUCLEOTIDE SEQUENCE</scope>
</reference>